<comment type="caution">
    <text evidence="1">The sequence shown here is derived from an EMBL/GenBank/DDBJ whole genome shotgun (WGS) entry which is preliminary data.</text>
</comment>
<dbReference type="Proteomes" id="UP000789342">
    <property type="component" value="Unassembled WGS sequence"/>
</dbReference>
<reference evidence="1" key="1">
    <citation type="submission" date="2021-06" db="EMBL/GenBank/DDBJ databases">
        <authorList>
            <person name="Kallberg Y."/>
            <person name="Tangrot J."/>
            <person name="Rosling A."/>
        </authorList>
    </citation>
    <scope>NUCLEOTIDE SEQUENCE</scope>
    <source>
        <strain evidence="1">CL551</strain>
    </source>
</reference>
<organism evidence="1 2">
    <name type="scientific">Acaulospora morrowiae</name>
    <dbReference type="NCBI Taxonomy" id="94023"/>
    <lineage>
        <taxon>Eukaryota</taxon>
        <taxon>Fungi</taxon>
        <taxon>Fungi incertae sedis</taxon>
        <taxon>Mucoromycota</taxon>
        <taxon>Glomeromycotina</taxon>
        <taxon>Glomeromycetes</taxon>
        <taxon>Diversisporales</taxon>
        <taxon>Acaulosporaceae</taxon>
        <taxon>Acaulospora</taxon>
    </lineage>
</organism>
<name>A0A9N9D2N7_9GLOM</name>
<sequence>AKEYEIWLNAAKILKKELDNIVDVGLAAGGDMKMEIDEKEEFIL</sequence>
<feature type="non-terminal residue" evidence="1">
    <location>
        <position position="1"/>
    </location>
</feature>
<protein>
    <submittedName>
        <fullName evidence="1">17461_t:CDS:1</fullName>
    </submittedName>
</protein>
<dbReference type="AlphaFoldDB" id="A0A9N9D2N7"/>
<keyword evidence="2" id="KW-1185">Reference proteome</keyword>
<gene>
    <name evidence="1" type="ORF">AMORRO_LOCUS8745</name>
</gene>
<evidence type="ECO:0000313" key="2">
    <source>
        <dbReference type="Proteomes" id="UP000789342"/>
    </source>
</evidence>
<dbReference type="EMBL" id="CAJVPV010007793">
    <property type="protein sequence ID" value="CAG8623008.1"/>
    <property type="molecule type" value="Genomic_DNA"/>
</dbReference>
<dbReference type="OrthoDB" id="5418434at2759"/>
<proteinExistence type="predicted"/>
<evidence type="ECO:0000313" key="1">
    <source>
        <dbReference type="EMBL" id="CAG8623008.1"/>
    </source>
</evidence>
<accession>A0A9N9D2N7</accession>